<dbReference type="InterPro" id="IPR036250">
    <property type="entry name" value="AcylCo_DH-like_C"/>
</dbReference>
<keyword evidence="5 10" id="KW-0560">Oxidoreductase</keyword>
<dbReference type="EC" id="1.3.99.41" evidence="8"/>
<comment type="catalytic activity">
    <reaction evidence="6">
        <text>3-(methylsulfanyl)propanoyl-CoA + oxidized [electron-transfer flavoprotein] + H(+) = 3-(methylsulfanyl)acryloyl-CoA + reduced [electron-transfer flavoprotein]</text>
        <dbReference type="Rhea" id="RHEA:52612"/>
        <dbReference type="Rhea" id="RHEA-COMP:10685"/>
        <dbReference type="Rhea" id="RHEA-COMP:10686"/>
        <dbReference type="ChEBI" id="CHEBI:15378"/>
        <dbReference type="ChEBI" id="CHEBI:57692"/>
        <dbReference type="ChEBI" id="CHEBI:58307"/>
        <dbReference type="ChEBI" id="CHEBI:82815"/>
        <dbReference type="ChEBI" id="CHEBI:84994"/>
        <dbReference type="EC" id="1.3.99.41"/>
    </reaction>
    <physiologicalReaction direction="left-to-right" evidence="6">
        <dbReference type="Rhea" id="RHEA:52613"/>
    </physiologicalReaction>
</comment>
<name>A0A944CFV3_9HYPH</name>
<feature type="domain" description="Acyl-CoA dehydrogenase/oxidase C-terminal" evidence="11">
    <location>
        <begin position="282"/>
        <end position="449"/>
    </location>
</feature>
<dbReference type="RefSeq" id="WP_213216654.1">
    <property type="nucleotide sequence ID" value="NZ_QTKU01000003.1"/>
</dbReference>
<evidence type="ECO:0000256" key="9">
    <source>
        <dbReference type="ARBA" id="ARBA00069043"/>
    </source>
</evidence>
<dbReference type="InterPro" id="IPR046373">
    <property type="entry name" value="Acyl-CoA_Oxase/DH_mid-dom_sf"/>
</dbReference>
<gene>
    <name evidence="15" type="ORF">DYI23_13475</name>
</gene>
<dbReference type="FunFam" id="2.40.110.10:FF:000031">
    <property type="entry name" value="Acyl-CoA dehydrogenase, putative"/>
    <property type="match status" value="1"/>
</dbReference>
<dbReference type="Pfam" id="PF02771">
    <property type="entry name" value="Acyl-CoA_dh_N"/>
    <property type="match status" value="1"/>
</dbReference>
<keyword evidence="4 10" id="KW-0274">FAD</keyword>
<reference evidence="15" key="1">
    <citation type="submission" date="2018-08" db="EMBL/GenBank/DDBJ databases">
        <authorList>
            <person name="Jin W."/>
            <person name="Wang H."/>
            <person name="Yang Y."/>
            <person name="Li M."/>
            <person name="Liu J."/>
        </authorList>
    </citation>
    <scope>NUCLEOTIDE SEQUENCE</scope>
    <source>
        <strain evidence="15">AESS21</strain>
    </source>
</reference>
<dbReference type="InterPro" id="IPR009075">
    <property type="entry name" value="AcylCo_DH/oxidase_C"/>
</dbReference>
<organism evidence="15 16">
    <name type="scientific">Roseibium polysiphoniae</name>
    <dbReference type="NCBI Taxonomy" id="2571221"/>
    <lineage>
        <taxon>Bacteria</taxon>
        <taxon>Pseudomonadati</taxon>
        <taxon>Pseudomonadota</taxon>
        <taxon>Alphaproteobacteria</taxon>
        <taxon>Hyphomicrobiales</taxon>
        <taxon>Stappiaceae</taxon>
        <taxon>Roseibium</taxon>
    </lineage>
</organism>
<dbReference type="InterPro" id="IPR006091">
    <property type="entry name" value="Acyl-CoA_Oxase/DH_mid-dom"/>
</dbReference>
<dbReference type="Pfam" id="PF00441">
    <property type="entry name" value="Acyl-CoA_dh_1"/>
    <property type="match status" value="1"/>
</dbReference>
<evidence type="ECO:0000256" key="7">
    <source>
        <dbReference type="ARBA" id="ARBA00058683"/>
    </source>
</evidence>
<evidence type="ECO:0000256" key="6">
    <source>
        <dbReference type="ARBA" id="ARBA00051388"/>
    </source>
</evidence>
<accession>A0A944CFV3</accession>
<dbReference type="PANTHER" id="PTHR42803:SF1">
    <property type="entry name" value="BROAD-SPECIFICITY LINEAR ACYL-COA DEHYDROGENASE FADE5"/>
    <property type="match status" value="1"/>
</dbReference>
<evidence type="ECO:0000313" key="15">
    <source>
        <dbReference type="EMBL" id="MBS8261228.1"/>
    </source>
</evidence>
<comment type="function">
    <text evidence="7">Involved in the assimilation of dimethylsulphoniopropionate (DMSP), an important compound in the fixation of carbon in marine phytoplankton, by mediating the conversion of 3-(methylthio)propanoyl-CoA (MMPA-CoA) to 3-(methylthio)acryloyl-CoA (MTA-CoA).</text>
</comment>
<keyword evidence="3 10" id="KW-0285">Flavoprotein</keyword>
<comment type="cofactor">
    <cofactor evidence="1 10">
        <name>FAD</name>
        <dbReference type="ChEBI" id="CHEBI:57692"/>
    </cofactor>
</comment>
<dbReference type="Pfam" id="PF12806">
    <property type="entry name" value="Acyl-CoA_dh_C"/>
    <property type="match status" value="1"/>
</dbReference>
<dbReference type="InterPro" id="IPR025878">
    <property type="entry name" value="Acyl-CoA_dh-like_C_dom"/>
</dbReference>
<evidence type="ECO:0000256" key="2">
    <source>
        <dbReference type="ARBA" id="ARBA00009347"/>
    </source>
</evidence>
<reference evidence="15" key="2">
    <citation type="journal article" date="2021" name="Microorganisms">
        <title>Bacterial Dimethylsulfoniopropionate Biosynthesis in the East China Sea.</title>
        <authorList>
            <person name="Liu J."/>
            <person name="Zhang Y."/>
            <person name="Liu J."/>
            <person name="Zhong H."/>
            <person name="Williams B.T."/>
            <person name="Zheng Y."/>
            <person name="Curson A.R.J."/>
            <person name="Sun C."/>
            <person name="Sun H."/>
            <person name="Song D."/>
            <person name="Wagner Mackenzie B."/>
            <person name="Bermejo Martinez A."/>
            <person name="Todd J.D."/>
            <person name="Zhang X.H."/>
        </authorList>
    </citation>
    <scope>NUCLEOTIDE SEQUENCE</scope>
    <source>
        <strain evidence="15">AESS21</strain>
    </source>
</reference>
<evidence type="ECO:0000256" key="8">
    <source>
        <dbReference type="ARBA" id="ARBA00066694"/>
    </source>
</evidence>
<evidence type="ECO:0000313" key="16">
    <source>
        <dbReference type="Proteomes" id="UP000705379"/>
    </source>
</evidence>
<evidence type="ECO:0000256" key="10">
    <source>
        <dbReference type="RuleBase" id="RU362125"/>
    </source>
</evidence>
<comment type="caution">
    <text evidence="15">The sequence shown here is derived from an EMBL/GenBank/DDBJ whole genome shotgun (WGS) entry which is preliminary data.</text>
</comment>
<dbReference type="AlphaFoldDB" id="A0A944CFV3"/>
<feature type="domain" description="Acetyl-CoA dehydrogenase-like C-terminal" evidence="14">
    <location>
        <begin position="470"/>
        <end position="587"/>
    </location>
</feature>
<dbReference type="InterPro" id="IPR013786">
    <property type="entry name" value="AcylCoA_DH/ox_N"/>
</dbReference>
<dbReference type="Proteomes" id="UP000705379">
    <property type="component" value="Unassembled WGS sequence"/>
</dbReference>
<evidence type="ECO:0000256" key="1">
    <source>
        <dbReference type="ARBA" id="ARBA00001974"/>
    </source>
</evidence>
<sequence>MYRAPIDEIAFTLKNVCGLDELQKHEAHSELGDDLVSAILTEAGRFAAEEIAPLNSVADKHGTPFSNGAVTTPPGWKELYHRWIEGGWNGLSANPDFGGQGLPVMLSAAALEMWNSGSMAFAIGPTLTIGAVEALEKHATDDLKAKYLEKLVSGEWMGTMNLTEPQAGSDLNALKAKAVPNGDGTYRISGQKIFITYGEHDMTDNIVHLVLARLPDAPAGTRGISLFLVPKLFVNDDGTLGEHNDVRCAGVEHKLGIHGSPTCTMVFGDDGGAIGWLIGEENRGLACMFTMMNNARLAVGIQGLGVAERAYQQALAYALDRKQGRAPGEKGEGMSAIAHHPDIKRTLLAMRSRTQVARAICYACAHAIDMSQVAETAEDRKFWSDRAGLLTPLAKAIPTDFGVEVASMGVQIHGGMGYVEETGAAQHLRDSRIATIYEGTNGIQSIDLVMRKLPLSNGEHIDGFISELRQIADEVAASNRPEFGATADRLHAAIEELERVTSWMKAAQAEGRVAEALAGATPYLRLAGLTLGGVLLAKGALRTGTENAAALKDRTLLARSFAETSLYETIALGADVTSSAGSILSLDPEALAS</sequence>
<dbReference type="SUPFAM" id="SSF47203">
    <property type="entry name" value="Acyl-CoA dehydrogenase C-terminal domain-like"/>
    <property type="match status" value="1"/>
</dbReference>
<comment type="similarity">
    <text evidence="2 10">Belongs to the acyl-CoA dehydrogenase family.</text>
</comment>
<evidence type="ECO:0000259" key="11">
    <source>
        <dbReference type="Pfam" id="PF00441"/>
    </source>
</evidence>
<feature type="domain" description="Acyl-CoA dehydrogenase/oxidase N-terminal" evidence="13">
    <location>
        <begin position="38"/>
        <end position="155"/>
    </location>
</feature>
<evidence type="ECO:0000259" key="13">
    <source>
        <dbReference type="Pfam" id="PF02771"/>
    </source>
</evidence>
<dbReference type="GO" id="GO:0016627">
    <property type="term" value="F:oxidoreductase activity, acting on the CH-CH group of donors"/>
    <property type="evidence" value="ECO:0007669"/>
    <property type="project" value="InterPro"/>
</dbReference>
<protein>
    <recommendedName>
        <fullName evidence="9">3-methylmercaptopropionyl-CoA dehydrogenase</fullName>
        <ecNumber evidence="8">1.3.99.41</ecNumber>
    </recommendedName>
</protein>
<dbReference type="Gene3D" id="1.10.540.10">
    <property type="entry name" value="Acyl-CoA dehydrogenase/oxidase, N-terminal domain"/>
    <property type="match status" value="1"/>
</dbReference>
<dbReference type="InterPro" id="IPR052166">
    <property type="entry name" value="Diverse_Acyl-CoA_DH"/>
</dbReference>
<dbReference type="GO" id="GO:0050660">
    <property type="term" value="F:flavin adenine dinucleotide binding"/>
    <property type="evidence" value="ECO:0007669"/>
    <property type="project" value="InterPro"/>
</dbReference>
<dbReference type="InterPro" id="IPR037069">
    <property type="entry name" value="AcylCoA_DH/ox_N_sf"/>
</dbReference>
<dbReference type="PANTHER" id="PTHR42803">
    <property type="entry name" value="ACYL-COA DEHYDROGENASE"/>
    <property type="match status" value="1"/>
</dbReference>
<dbReference type="InterPro" id="IPR009100">
    <property type="entry name" value="AcylCoA_DH/oxidase_NM_dom_sf"/>
</dbReference>
<feature type="domain" description="Acyl-CoA oxidase/dehydrogenase middle" evidence="12">
    <location>
        <begin position="160"/>
        <end position="268"/>
    </location>
</feature>
<dbReference type="SUPFAM" id="SSF56645">
    <property type="entry name" value="Acyl-CoA dehydrogenase NM domain-like"/>
    <property type="match status" value="1"/>
</dbReference>
<evidence type="ECO:0000256" key="4">
    <source>
        <dbReference type="ARBA" id="ARBA00022827"/>
    </source>
</evidence>
<evidence type="ECO:0000259" key="12">
    <source>
        <dbReference type="Pfam" id="PF02770"/>
    </source>
</evidence>
<evidence type="ECO:0000259" key="14">
    <source>
        <dbReference type="Pfam" id="PF12806"/>
    </source>
</evidence>
<dbReference type="Gene3D" id="2.40.110.10">
    <property type="entry name" value="Butyryl-CoA Dehydrogenase, subunit A, domain 2"/>
    <property type="match status" value="1"/>
</dbReference>
<evidence type="ECO:0000256" key="3">
    <source>
        <dbReference type="ARBA" id="ARBA00022630"/>
    </source>
</evidence>
<dbReference type="Pfam" id="PF02770">
    <property type="entry name" value="Acyl-CoA_dh_M"/>
    <property type="match status" value="1"/>
</dbReference>
<dbReference type="Gene3D" id="1.20.140.10">
    <property type="entry name" value="Butyryl-CoA Dehydrogenase, subunit A, domain 3"/>
    <property type="match status" value="1"/>
</dbReference>
<evidence type="ECO:0000256" key="5">
    <source>
        <dbReference type="ARBA" id="ARBA00023002"/>
    </source>
</evidence>
<dbReference type="EMBL" id="QTKU01000003">
    <property type="protein sequence ID" value="MBS8261228.1"/>
    <property type="molecule type" value="Genomic_DNA"/>
</dbReference>
<proteinExistence type="inferred from homology"/>